<name>A0ABX0FC27_9BACL</name>
<dbReference type="RefSeq" id="WP_166279007.1">
    <property type="nucleotide sequence ID" value="NZ_JAAFGS010000011.1"/>
</dbReference>
<dbReference type="Proteomes" id="UP000800303">
    <property type="component" value="Unassembled WGS sequence"/>
</dbReference>
<keyword evidence="3" id="KW-1185">Reference proteome</keyword>
<organism evidence="2 3">
    <name type="scientific">Saccharibacillus alkalitolerans</name>
    <dbReference type="NCBI Taxonomy" id="2705290"/>
    <lineage>
        <taxon>Bacteria</taxon>
        <taxon>Bacillati</taxon>
        <taxon>Bacillota</taxon>
        <taxon>Bacilli</taxon>
        <taxon>Bacillales</taxon>
        <taxon>Paenibacillaceae</taxon>
        <taxon>Saccharibacillus</taxon>
    </lineage>
</organism>
<evidence type="ECO:0000256" key="1">
    <source>
        <dbReference type="SAM" id="SignalP"/>
    </source>
</evidence>
<comment type="caution">
    <text evidence="2">The sequence shown here is derived from an EMBL/GenBank/DDBJ whole genome shotgun (WGS) entry which is preliminary data.</text>
</comment>
<protein>
    <submittedName>
        <fullName evidence="2">Extracellular solute-binding protein</fullName>
    </submittedName>
</protein>
<evidence type="ECO:0000313" key="2">
    <source>
        <dbReference type="EMBL" id="NGZ77833.1"/>
    </source>
</evidence>
<dbReference type="CDD" id="cd13582">
    <property type="entry name" value="PBP2_AlgQ_like_3"/>
    <property type="match status" value="1"/>
</dbReference>
<feature type="signal peptide" evidence="1">
    <location>
        <begin position="1"/>
        <end position="24"/>
    </location>
</feature>
<dbReference type="InterPro" id="IPR050490">
    <property type="entry name" value="Bact_solute-bd_prot1"/>
</dbReference>
<feature type="chain" id="PRO_5045578400" evidence="1">
    <location>
        <begin position="25"/>
        <end position="567"/>
    </location>
</feature>
<dbReference type="PROSITE" id="PS51257">
    <property type="entry name" value="PROKAR_LIPOPROTEIN"/>
    <property type="match status" value="1"/>
</dbReference>
<dbReference type="SUPFAM" id="SSF53850">
    <property type="entry name" value="Periplasmic binding protein-like II"/>
    <property type="match status" value="1"/>
</dbReference>
<keyword evidence="1" id="KW-0732">Signal</keyword>
<dbReference type="PANTHER" id="PTHR43649">
    <property type="entry name" value="ARABINOSE-BINDING PROTEIN-RELATED"/>
    <property type="match status" value="1"/>
</dbReference>
<gene>
    <name evidence="2" type="ORF">GYN08_21295</name>
</gene>
<dbReference type="Pfam" id="PF13416">
    <property type="entry name" value="SBP_bac_8"/>
    <property type="match status" value="1"/>
</dbReference>
<dbReference type="Gene3D" id="3.40.190.10">
    <property type="entry name" value="Periplasmic binding protein-like II"/>
    <property type="match status" value="2"/>
</dbReference>
<sequence length="567" mass="63283">MVSKKVKWVAPVALASIVGLTACGGGSSSTGDSSKAADTETGPVEFSMFSADPNPNWVGMKDEVGKAITEKTGVTLNAEYAIGGDTQKIPLMIASGEYPDLIMPKGDTSKLVEAGALVDLTDLIDKYAPNIKKMFAEDMNRLKYSKEDQSIYIIPTYNGVGQTSFDAGGGFELQLEVLKELGYPEIRTLEDYENAIKEYYAKHPTINGQPTIPMTLNADDWKIMIGVTNPAFLATGLPDNGEFYINPETFEVKMHYKRPEEKEYFRWLNKMYNEGLLDKETFTQKDDQYKAKISSGRVLGTINQEWDYSEAENVLKGSSDATMQNRIFGHFPVTLSEEYKDHSFMDVGFPGGYGIGLTTNLSEEEQIRAIKFIDWMASDEGQVLYQWGIEGKHYNVENGKRVIPQEIQDRKTKDTAAFTKETGIGQYTTMAPHYGDGVKDATDNYYTTNFPEQIQSAYTQPEKDALKEYGAKTWKDLFPQPEELGTSPWGAAFNLPAPSDPAYTVAFQKQTDIVRKRIPEAILATPDKFDAIYDGMIKELNAPDIVKMEEIFSQQVKDTVELWGTGK</sequence>
<reference evidence="2 3" key="1">
    <citation type="submission" date="2020-01" db="EMBL/GenBank/DDBJ databases">
        <title>Polyphasic characterisation and genomic insights into a novel alkali tolerant bacterium VR-M41.</title>
        <authorList>
            <person name="Vemuluri V.R."/>
        </authorList>
    </citation>
    <scope>NUCLEOTIDE SEQUENCE [LARGE SCALE GENOMIC DNA]</scope>
    <source>
        <strain evidence="2 3">VR-M41</strain>
    </source>
</reference>
<dbReference type="EMBL" id="JAAFGS010000011">
    <property type="protein sequence ID" value="NGZ77833.1"/>
    <property type="molecule type" value="Genomic_DNA"/>
</dbReference>
<dbReference type="InterPro" id="IPR006059">
    <property type="entry name" value="SBP"/>
</dbReference>
<proteinExistence type="predicted"/>
<accession>A0ABX0FC27</accession>
<evidence type="ECO:0000313" key="3">
    <source>
        <dbReference type="Proteomes" id="UP000800303"/>
    </source>
</evidence>
<dbReference type="PANTHER" id="PTHR43649:SF12">
    <property type="entry name" value="DIACETYLCHITOBIOSE BINDING PROTEIN DASA"/>
    <property type="match status" value="1"/>
</dbReference>